<dbReference type="GO" id="GO:0006352">
    <property type="term" value="P:DNA-templated transcription initiation"/>
    <property type="evidence" value="ECO:0007669"/>
    <property type="project" value="InterPro"/>
</dbReference>
<dbReference type="OrthoDB" id="2127950at2759"/>
<keyword evidence="5" id="KW-0804">Transcription</keyword>
<dbReference type="AlphaFoldDB" id="A0A8S1F578"/>
<feature type="region of interest" description="Disordered" evidence="9">
    <location>
        <begin position="177"/>
        <end position="198"/>
    </location>
</feature>
<dbReference type="Proteomes" id="UP000494206">
    <property type="component" value="Unassembled WGS sequence"/>
</dbReference>
<evidence type="ECO:0000256" key="4">
    <source>
        <dbReference type="ARBA" id="ARBA00023125"/>
    </source>
</evidence>
<evidence type="ECO:0000313" key="11">
    <source>
        <dbReference type="Proteomes" id="UP000494206"/>
    </source>
</evidence>
<keyword evidence="11" id="KW-1185">Reference proteome</keyword>
<feature type="region of interest" description="Disordered" evidence="9">
    <location>
        <begin position="1"/>
        <end position="30"/>
    </location>
</feature>
<name>A0A8S1F578_9PELO</name>
<dbReference type="CDD" id="cd04517">
    <property type="entry name" value="TLF"/>
    <property type="match status" value="1"/>
</dbReference>
<sequence length="489" mass="54899">MSVEHDYAFANATTKKPTPIQSQTGEPRTNRVIAQMPAERRIYCVPKPVQQVVPQGQSPQTYYEVPTRIATTNRPVNGQPTRVLLQQGTAQVIRPGTQYTVVSSANRLVQGQQHSAVRAQPVFQGGQVQQIYRRTPQGNVGQQTQATYIQVARTTPSQQQGATTAVYTQQPIRQYVQPMQQQQQAQGQRATHHQPQQQAQFAAFNSMNLAVPLREPSPEPIAAPPPQPEPEESAQSTSNEEPMPDDSDIDIQIRNVVCNYTLPLHIDLRKLAMNTNNVTYEREKGVMMKQKRNPNCYIKVYSSGKVYIVGCRSEVDCKRAARSIARHVQRVMGRTNERVAIRNYRVNNVLATCRMPFGIKIEEVAAKYPSESTYEPELSVGLVWRSVKPKATLRIHTTGSITVTGASSENDVLEVISTIYPIVLKYRCFDRAKDSAGNKRKRKAPANKPPAAKRERLDQANFGSSGVYNNKVYFSDEDEDLYEDLDLDE</sequence>
<dbReference type="Pfam" id="PF00352">
    <property type="entry name" value="TBP"/>
    <property type="match status" value="2"/>
</dbReference>
<feature type="region of interest" description="Disordered" evidence="9">
    <location>
        <begin position="436"/>
        <end position="470"/>
    </location>
</feature>
<gene>
    <name evidence="10" type="ORF">CBOVIS_LOCUS9218</name>
</gene>
<evidence type="ECO:0000256" key="8">
    <source>
        <dbReference type="ARBA" id="ARBA00033173"/>
    </source>
</evidence>
<evidence type="ECO:0000256" key="7">
    <source>
        <dbReference type="ARBA" id="ARBA00023474"/>
    </source>
</evidence>
<dbReference type="FunFam" id="3.30.310.10:FF:000027">
    <property type="entry name" value="TBP-like factor"/>
    <property type="match status" value="1"/>
</dbReference>
<keyword evidence="4" id="KW-0238">DNA-binding</keyword>
<dbReference type="GO" id="GO:0005634">
    <property type="term" value="C:nucleus"/>
    <property type="evidence" value="ECO:0007669"/>
    <property type="project" value="UniProtKB-SubCell"/>
</dbReference>
<keyword evidence="3" id="KW-0805">Transcription regulation</keyword>
<organism evidence="10 11">
    <name type="scientific">Caenorhabditis bovis</name>
    <dbReference type="NCBI Taxonomy" id="2654633"/>
    <lineage>
        <taxon>Eukaryota</taxon>
        <taxon>Metazoa</taxon>
        <taxon>Ecdysozoa</taxon>
        <taxon>Nematoda</taxon>
        <taxon>Chromadorea</taxon>
        <taxon>Rhabditida</taxon>
        <taxon>Rhabditina</taxon>
        <taxon>Rhabditomorpha</taxon>
        <taxon>Rhabditoidea</taxon>
        <taxon>Rhabditidae</taxon>
        <taxon>Peloderinae</taxon>
        <taxon>Caenorhabditis</taxon>
    </lineage>
</organism>
<dbReference type="FunFam" id="3.30.310.10:FF:000009">
    <property type="entry name" value="TatA box-binding protein-like protein 1"/>
    <property type="match status" value="1"/>
</dbReference>
<dbReference type="EMBL" id="CADEPM010000006">
    <property type="protein sequence ID" value="CAB3407264.1"/>
    <property type="molecule type" value="Genomic_DNA"/>
</dbReference>
<evidence type="ECO:0000256" key="2">
    <source>
        <dbReference type="ARBA" id="ARBA00005560"/>
    </source>
</evidence>
<keyword evidence="6" id="KW-0539">Nucleus</keyword>
<accession>A0A8S1F578</accession>
<dbReference type="PRINTS" id="PR00686">
    <property type="entry name" value="TIFACTORIID"/>
</dbReference>
<proteinExistence type="inferred from homology"/>
<evidence type="ECO:0000313" key="10">
    <source>
        <dbReference type="EMBL" id="CAB3407264.1"/>
    </source>
</evidence>
<comment type="caution">
    <text evidence="10">The sequence shown here is derived from an EMBL/GenBank/DDBJ whole genome shotgun (WGS) entry which is preliminary data.</text>
</comment>
<dbReference type="Gene3D" id="3.30.310.10">
    <property type="entry name" value="TATA-Binding Protein"/>
    <property type="match status" value="2"/>
</dbReference>
<dbReference type="GO" id="GO:0003677">
    <property type="term" value="F:DNA binding"/>
    <property type="evidence" value="ECO:0007669"/>
    <property type="project" value="UniProtKB-KW"/>
</dbReference>
<evidence type="ECO:0000256" key="1">
    <source>
        <dbReference type="ARBA" id="ARBA00004123"/>
    </source>
</evidence>
<feature type="region of interest" description="Disordered" evidence="9">
    <location>
        <begin position="213"/>
        <end position="247"/>
    </location>
</feature>
<dbReference type="SUPFAM" id="SSF55945">
    <property type="entry name" value="TATA-box binding protein-like"/>
    <property type="match status" value="2"/>
</dbReference>
<evidence type="ECO:0000256" key="9">
    <source>
        <dbReference type="SAM" id="MobiDB-lite"/>
    </source>
</evidence>
<evidence type="ECO:0000256" key="3">
    <source>
        <dbReference type="ARBA" id="ARBA00023015"/>
    </source>
</evidence>
<dbReference type="InterPro" id="IPR012295">
    <property type="entry name" value="TBP_dom_sf"/>
</dbReference>
<evidence type="ECO:0000256" key="6">
    <source>
        <dbReference type="ARBA" id="ARBA00023242"/>
    </source>
</evidence>
<evidence type="ECO:0000256" key="5">
    <source>
        <dbReference type="ARBA" id="ARBA00023163"/>
    </source>
</evidence>
<reference evidence="10 11" key="1">
    <citation type="submission" date="2020-04" db="EMBL/GenBank/DDBJ databases">
        <authorList>
            <person name="Laetsch R D."/>
            <person name="Stevens L."/>
            <person name="Kumar S."/>
            <person name="Blaxter L. M."/>
        </authorList>
    </citation>
    <scope>NUCLEOTIDE SEQUENCE [LARGE SCALE GENOMIC DNA]</scope>
</reference>
<comment type="subcellular location">
    <subcellularLocation>
        <location evidence="1">Nucleus</location>
    </subcellularLocation>
</comment>
<protein>
    <recommendedName>
        <fullName evidence="7">TATA box-binding protein-like 1</fullName>
    </recommendedName>
    <alternativeName>
        <fullName evidence="8">TBP-like factor</fullName>
    </alternativeName>
</protein>
<dbReference type="InterPro" id="IPR000814">
    <property type="entry name" value="TBP"/>
</dbReference>
<feature type="compositionally biased region" description="Pro residues" evidence="9">
    <location>
        <begin position="218"/>
        <end position="228"/>
    </location>
</feature>
<feature type="compositionally biased region" description="Polar residues" evidence="9">
    <location>
        <begin position="11"/>
        <end position="27"/>
    </location>
</feature>
<dbReference type="PANTHER" id="PTHR10126">
    <property type="entry name" value="TATA-BOX BINDING PROTEIN"/>
    <property type="match status" value="1"/>
</dbReference>
<dbReference type="InterPro" id="IPR015445">
    <property type="entry name" value="TBP-like"/>
</dbReference>
<comment type="similarity">
    <text evidence="2">Belongs to the TBP family.</text>
</comment>